<sequence length="86" mass="9718">MILTTKMTDDHGAETRPVSGLFHGYLRTLTSTNVATHRDRSLAVGSNVVRRTVRSVAQSPEPWWRGNDDMYATRQCAECGAQLRRR</sequence>
<evidence type="ECO:0000313" key="2">
    <source>
        <dbReference type="Proteomes" id="UP001501116"/>
    </source>
</evidence>
<accession>A0ABN2SYG4</accession>
<dbReference type="Proteomes" id="UP001501116">
    <property type="component" value="Unassembled WGS sequence"/>
</dbReference>
<organism evidence="1 2">
    <name type="scientific">Amycolatopsis minnesotensis</name>
    <dbReference type="NCBI Taxonomy" id="337894"/>
    <lineage>
        <taxon>Bacteria</taxon>
        <taxon>Bacillati</taxon>
        <taxon>Actinomycetota</taxon>
        <taxon>Actinomycetes</taxon>
        <taxon>Pseudonocardiales</taxon>
        <taxon>Pseudonocardiaceae</taxon>
        <taxon>Amycolatopsis</taxon>
    </lineage>
</organism>
<evidence type="ECO:0000313" key="1">
    <source>
        <dbReference type="EMBL" id="GAA1994569.1"/>
    </source>
</evidence>
<reference evidence="1 2" key="1">
    <citation type="journal article" date="2019" name="Int. J. Syst. Evol. Microbiol.">
        <title>The Global Catalogue of Microorganisms (GCM) 10K type strain sequencing project: providing services to taxonomists for standard genome sequencing and annotation.</title>
        <authorList>
            <consortium name="The Broad Institute Genomics Platform"/>
            <consortium name="The Broad Institute Genome Sequencing Center for Infectious Disease"/>
            <person name="Wu L."/>
            <person name="Ma J."/>
        </authorList>
    </citation>
    <scope>NUCLEOTIDE SEQUENCE [LARGE SCALE GENOMIC DNA]</scope>
    <source>
        <strain evidence="1 2">JCM 14545</strain>
    </source>
</reference>
<name>A0ABN2SYG4_9PSEU</name>
<proteinExistence type="predicted"/>
<dbReference type="EMBL" id="BAAANN010000082">
    <property type="protein sequence ID" value="GAA1994569.1"/>
    <property type="molecule type" value="Genomic_DNA"/>
</dbReference>
<protein>
    <submittedName>
        <fullName evidence="1">Uncharacterized protein</fullName>
    </submittedName>
</protein>
<keyword evidence="2" id="KW-1185">Reference proteome</keyword>
<comment type="caution">
    <text evidence="1">The sequence shown here is derived from an EMBL/GenBank/DDBJ whole genome shotgun (WGS) entry which is preliminary data.</text>
</comment>
<gene>
    <name evidence="1" type="ORF">GCM10009754_87390</name>
</gene>